<dbReference type="EMBL" id="WGGD01000005">
    <property type="protein sequence ID" value="MUN29857.1"/>
    <property type="molecule type" value="Genomic_DNA"/>
</dbReference>
<name>A0A6A9QKS6_SULME</name>
<dbReference type="AlphaFoldDB" id="A0A6A9QKS6"/>
<evidence type="ECO:0000256" key="1">
    <source>
        <dbReference type="SAM" id="Phobius"/>
    </source>
</evidence>
<reference evidence="2 3" key="1">
    <citation type="submission" date="2019-10" db="EMBL/GenBank/DDBJ databases">
        <title>Sequencing and Assembly of Multiple Reported Metal-Biooxidizing Members of the Extremely Thermoacidophilic Archaeal Family Sulfolobaceae.</title>
        <authorList>
            <person name="Counts J.A."/>
            <person name="Kelly R.M."/>
        </authorList>
    </citation>
    <scope>NUCLEOTIDE SEQUENCE [LARGE SCALE GENOMIC DNA]</scope>
    <source>
        <strain evidence="2 3">DSM 6482</strain>
    </source>
</reference>
<dbReference type="OrthoDB" id="34655at2157"/>
<keyword evidence="1" id="KW-0812">Transmembrane</keyword>
<dbReference type="RefSeq" id="WP_054838593.1">
    <property type="nucleotide sequence ID" value="NZ_BBBY01000013.1"/>
</dbReference>
<sequence length="380" mass="41327">MITFSKRTKAGLSIIVLILIVISFIYYYTNFISNQSNDIKAITIPELEKVFSALYLGNNQLIIAGIGGNPSHGEAFVVNLNNMMNYTQLKLGRFFQNGSIYTIGYNGTTLMFGGDNYIGGNLHTCLVADNGGSLHNFSYKLGSDNSLGQIWSVTWYNGYWLIGGNTFIYLSNGEGVLLPMLVKEFSNGSTVNLSPNLPSYFTPVGGGFIDSIYDLSPSPTGVGIAGGNTFNATFAVYNGTFQNFSVKGYDEGSFVSSAFSPQGWIAVGELYESDHFSPYVVLFHNGTSNNITLPYHVGFVTSVIYINGTYILSLKVPFTSSSSLKYGTVILCGKSLQELKVLYKNGNQVIEDMSVSGNYITAVGYTNDTTVEGLILKIHI</sequence>
<accession>A0A6A9QKS6</accession>
<proteinExistence type="predicted"/>
<organism evidence="2 3">
    <name type="scientific">Sulfuracidifex metallicus DSM 6482 = JCM 9184</name>
    <dbReference type="NCBI Taxonomy" id="523847"/>
    <lineage>
        <taxon>Archaea</taxon>
        <taxon>Thermoproteota</taxon>
        <taxon>Thermoprotei</taxon>
        <taxon>Sulfolobales</taxon>
        <taxon>Sulfolobaceae</taxon>
        <taxon>Sulfuracidifex</taxon>
    </lineage>
</organism>
<comment type="caution">
    <text evidence="2">The sequence shown here is derived from an EMBL/GenBank/DDBJ whole genome shotgun (WGS) entry which is preliminary data.</text>
</comment>
<evidence type="ECO:0000313" key="2">
    <source>
        <dbReference type="EMBL" id="MUN29857.1"/>
    </source>
</evidence>
<keyword evidence="1" id="KW-1133">Transmembrane helix</keyword>
<protein>
    <submittedName>
        <fullName evidence="2">Uncharacterized protein</fullName>
    </submittedName>
</protein>
<keyword evidence="1" id="KW-0472">Membrane</keyword>
<evidence type="ECO:0000313" key="3">
    <source>
        <dbReference type="Proteomes" id="UP000470772"/>
    </source>
</evidence>
<gene>
    <name evidence="2" type="ORF">GC250_10535</name>
</gene>
<feature type="transmembrane region" description="Helical" evidence="1">
    <location>
        <begin position="12"/>
        <end position="29"/>
    </location>
</feature>
<keyword evidence="3" id="KW-1185">Reference proteome</keyword>
<dbReference type="Proteomes" id="UP000470772">
    <property type="component" value="Unassembled WGS sequence"/>
</dbReference>